<evidence type="ECO:0000256" key="1">
    <source>
        <dbReference type="SAM" id="MobiDB-lite"/>
    </source>
</evidence>
<dbReference type="AlphaFoldDB" id="A0AA41U4K6"/>
<protein>
    <submittedName>
        <fullName evidence="3">Uncharacterized protein</fullName>
    </submittedName>
</protein>
<proteinExistence type="predicted"/>
<keyword evidence="4" id="KW-1185">Reference proteome</keyword>
<keyword evidence="2" id="KW-0472">Membrane</keyword>
<organism evidence="3 4">
    <name type="scientific">Yinghuangia soli</name>
    <dbReference type="NCBI Taxonomy" id="2908204"/>
    <lineage>
        <taxon>Bacteria</taxon>
        <taxon>Bacillati</taxon>
        <taxon>Actinomycetota</taxon>
        <taxon>Actinomycetes</taxon>
        <taxon>Kitasatosporales</taxon>
        <taxon>Streptomycetaceae</taxon>
        <taxon>Yinghuangia</taxon>
    </lineage>
</organism>
<feature type="transmembrane region" description="Helical" evidence="2">
    <location>
        <begin position="54"/>
        <end position="75"/>
    </location>
</feature>
<dbReference type="RefSeq" id="WP_235057797.1">
    <property type="nucleotide sequence ID" value="NZ_JAKFHA010000042.1"/>
</dbReference>
<name>A0AA41U4K6_9ACTN</name>
<dbReference type="EMBL" id="JAKFHA010000042">
    <property type="protein sequence ID" value="MCF2533025.1"/>
    <property type="molecule type" value="Genomic_DNA"/>
</dbReference>
<keyword evidence="2" id="KW-1133">Transmembrane helix</keyword>
<reference evidence="3" key="1">
    <citation type="submission" date="2022-01" db="EMBL/GenBank/DDBJ databases">
        <title>Genome-Based Taxonomic Classification of the Phylum Actinobacteria.</title>
        <authorList>
            <person name="Gao Y."/>
        </authorList>
    </citation>
    <scope>NUCLEOTIDE SEQUENCE</scope>
    <source>
        <strain evidence="3">KLBMP 8922</strain>
    </source>
</reference>
<gene>
    <name evidence="3" type="ORF">LZ495_38235</name>
</gene>
<evidence type="ECO:0000313" key="4">
    <source>
        <dbReference type="Proteomes" id="UP001165378"/>
    </source>
</evidence>
<comment type="caution">
    <text evidence="3">The sequence shown here is derived from an EMBL/GenBank/DDBJ whole genome shotgun (WGS) entry which is preliminary data.</text>
</comment>
<keyword evidence="2" id="KW-0812">Transmembrane</keyword>
<evidence type="ECO:0000313" key="3">
    <source>
        <dbReference type="EMBL" id="MCF2533025.1"/>
    </source>
</evidence>
<dbReference type="Proteomes" id="UP001165378">
    <property type="component" value="Unassembled WGS sequence"/>
</dbReference>
<evidence type="ECO:0000256" key="2">
    <source>
        <dbReference type="SAM" id="Phobius"/>
    </source>
</evidence>
<accession>A0AA41U4K6</accession>
<sequence>MTDTDTGAHQGPVVAEDALADALTAQADRARPLRTVDTAAVLAGADRRRRRRGVAAALAGATAVAVLATGAVVLAERGGDPATPALGPSGTGLPAPTSAAANVPPDPNRVAVVGKKLPADYPPPPTDKGPEPEPDLPAEALTWQELSAMETMERFAYQDALGVNAKAAAAVGPARFADIYKTVRLGPDYRYVTVYLTDLGRRGEFLDALRENPAVDPARVTFARAYHSDTACKAVWDVLAGLIESKRISGNSITSTTDCAYVILGTEDVVSTRRFFEDPANGYSDLPIPVAVVYGQVIAAAARAAG</sequence>
<feature type="region of interest" description="Disordered" evidence="1">
    <location>
        <begin position="83"/>
        <end position="135"/>
    </location>
</feature>